<dbReference type="GO" id="GO:0005506">
    <property type="term" value="F:iron ion binding"/>
    <property type="evidence" value="ECO:0007669"/>
    <property type="project" value="InterPro"/>
</dbReference>
<evidence type="ECO:0000313" key="9">
    <source>
        <dbReference type="EMBL" id="KAK4261595.1"/>
    </source>
</evidence>
<evidence type="ECO:0000256" key="4">
    <source>
        <dbReference type="ARBA" id="ARBA00022723"/>
    </source>
</evidence>
<dbReference type="Gene3D" id="1.10.630.10">
    <property type="entry name" value="Cytochrome P450"/>
    <property type="match status" value="1"/>
</dbReference>
<keyword evidence="7" id="KW-0503">Monooxygenase</keyword>
<dbReference type="SUPFAM" id="SSF48264">
    <property type="entry name" value="Cytochrome P450"/>
    <property type="match status" value="1"/>
</dbReference>
<dbReference type="PANTHER" id="PTHR24296">
    <property type="entry name" value="CYTOCHROME P450"/>
    <property type="match status" value="1"/>
</dbReference>
<keyword evidence="10" id="KW-1185">Reference proteome</keyword>
<protein>
    <recommendedName>
        <fullName evidence="11">Cytochrome P450</fullName>
    </recommendedName>
</protein>
<keyword evidence="5" id="KW-0560">Oxidoreductase</keyword>
<comment type="similarity">
    <text evidence="2">Belongs to the cytochrome P450 family.</text>
</comment>
<dbReference type="AlphaFoldDB" id="A0AAE1MDT1"/>
<organism evidence="9 10">
    <name type="scientific">Acacia crassicarpa</name>
    <name type="common">northern wattle</name>
    <dbReference type="NCBI Taxonomy" id="499986"/>
    <lineage>
        <taxon>Eukaryota</taxon>
        <taxon>Viridiplantae</taxon>
        <taxon>Streptophyta</taxon>
        <taxon>Embryophyta</taxon>
        <taxon>Tracheophyta</taxon>
        <taxon>Spermatophyta</taxon>
        <taxon>Magnoliopsida</taxon>
        <taxon>eudicotyledons</taxon>
        <taxon>Gunneridae</taxon>
        <taxon>Pentapetalae</taxon>
        <taxon>rosids</taxon>
        <taxon>fabids</taxon>
        <taxon>Fabales</taxon>
        <taxon>Fabaceae</taxon>
        <taxon>Caesalpinioideae</taxon>
        <taxon>mimosoid clade</taxon>
        <taxon>Acacieae</taxon>
        <taxon>Acacia</taxon>
    </lineage>
</organism>
<dbReference type="Proteomes" id="UP001293593">
    <property type="component" value="Unassembled WGS sequence"/>
</dbReference>
<evidence type="ECO:0000256" key="6">
    <source>
        <dbReference type="ARBA" id="ARBA00023004"/>
    </source>
</evidence>
<evidence type="ECO:0000256" key="3">
    <source>
        <dbReference type="ARBA" id="ARBA00022617"/>
    </source>
</evidence>
<evidence type="ECO:0000256" key="7">
    <source>
        <dbReference type="ARBA" id="ARBA00023033"/>
    </source>
</evidence>
<dbReference type="PRINTS" id="PR00385">
    <property type="entry name" value="P450"/>
</dbReference>
<evidence type="ECO:0000256" key="5">
    <source>
        <dbReference type="ARBA" id="ARBA00023002"/>
    </source>
</evidence>
<dbReference type="GO" id="GO:0020037">
    <property type="term" value="F:heme binding"/>
    <property type="evidence" value="ECO:0007669"/>
    <property type="project" value="InterPro"/>
</dbReference>
<dbReference type="InterPro" id="IPR002401">
    <property type="entry name" value="Cyt_P450_E_grp-I"/>
</dbReference>
<comment type="caution">
    <text evidence="9">The sequence shown here is derived from an EMBL/GenBank/DDBJ whole genome shotgun (WGS) entry which is preliminary data.</text>
</comment>
<evidence type="ECO:0008006" key="11">
    <source>
        <dbReference type="Google" id="ProtNLM"/>
    </source>
</evidence>
<name>A0AAE1MDT1_9FABA</name>
<reference evidence="9" key="1">
    <citation type="submission" date="2023-10" db="EMBL/GenBank/DDBJ databases">
        <title>Chromosome-level genome of the transformable northern wattle, Acacia crassicarpa.</title>
        <authorList>
            <person name="Massaro I."/>
            <person name="Sinha N.R."/>
            <person name="Poethig S."/>
            <person name="Leichty A.R."/>
        </authorList>
    </citation>
    <scope>NUCLEOTIDE SEQUENCE</scope>
    <source>
        <strain evidence="9">Acra3RX</strain>
        <tissue evidence="9">Leaf</tissue>
    </source>
</reference>
<accession>A0AAE1MDT1</accession>
<dbReference type="GO" id="GO:0016705">
    <property type="term" value="F:oxidoreductase activity, acting on paired donors, with incorporation or reduction of molecular oxygen"/>
    <property type="evidence" value="ECO:0007669"/>
    <property type="project" value="InterPro"/>
</dbReference>
<feature type="binding site" description="axial binding residue" evidence="8">
    <location>
        <position position="172"/>
    </location>
    <ligand>
        <name>heme</name>
        <dbReference type="ChEBI" id="CHEBI:30413"/>
    </ligand>
    <ligandPart>
        <name>Fe</name>
        <dbReference type="ChEBI" id="CHEBI:18248"/>
    </ligandPart>
</feature>
<keyword evidence="3 8" id="KW-0349">Heme</keyword>
<dbReference type="InterPro" id="IPR001128">
    <property type="entry name" value="Cyt_P450"/>
</dbReference>
<evidence type="ECO:0000256" key="1">
    <source>
        <dbReference type="ARBA" id="ARBA00001971"/>
    </source>
</evidence>
<dbReference type="InterPro" id="IPR036396">
    <property type="entry name" value="Cyt_P450_sf"/>
</dbReference>
<evidence type="ECO:0000256" key="8">
    <source>
        <dbReference type="PIRSR" id="PIRSR602401-1"/>
    </source>
</evidence>
<dbReference type="Pfam" id="PF00067">
    <property type="entry name" value="p450"/>
    <property type="match status" value="1"/>
</dbReference>
<proteinExistence type="inferred from homology"/>
<dbReference type="GO" id="GO:0004497">
    <property type="term" value="F:monooxygenase activity"/>
    <property type="evidence" value="ECO:0007669"/>
    <property type="project" value="UniProtKB-KW"/>
</dbReference>
<dbReference type="PRINTS" id="PR00463">
    <property type="entry name" value="EP450I"/>
</dbReference>
<keyword evidence="4 8" id="KW-0479">Metal-binding</keyword>
<gene>
    <name evidence="9" type="ORF">QN277_004566</name>
</gene>
<comment type="cofactor">
    <cofactor evidence="1 8">
        <name>heme</name>
        <dbReference type="ChEBI" id="CHEBI:30413"/>
    </cofactor>
</comment>
<evidence type="ECO:0000313" key="10">
    <source>
        <dbReference type="Proteomes" id="UP001293593"/>
    </source>
</evidence>
<keyword evidence="6 8" id="KW-0408">Iron</keyword>
<evidence type="ECO:0000256" key="2">
    <source>
        <dbReference type="ARBA" id="ARBA00010617"/>
    </source>
</evidence>
<sequence length="227" mass="25800">MLSRFLSSGHSDEDLMTDIIISFVLAGKDTTSAALTWFFWLLSNNPEVRKKIVKETSEKSEVPVYDEVKDMVYTHAALSESMSLYLPVPLDTKEVMADDVLPDGTAVKKGMRVTYHVYAMGRMEKLWGRDWAEYRPERWLEREGSGGESEKWRFVARDPFSYPVFQAGPRTCLGKQMAYLQMKRVVGAILTRFTVVPAMPEGTEPQLISFLTSKMKDGFPVKIHSLA</sequence>
<dbReference type="EMBL" id="JAWXYG010000010">
    <property type="protein sequence ID" value="KAK4261595.1"/>
    <property type="molecule type" value="Genomic_DNA"/>
</dbReference>